<keyword evidence="1" id="KW-0805">Transcription regulation</keyword>
<organism evidence="7 8">
    <name type="scientific">Alsobacter soli</name>
    <dbReference type="NCBI Taxonomy" id="2109933"/>
    <lineage>
        <taxon>Bacteria</taxon>
        <taxon>Pseudomonadati</taxon>
        <taxon>Pseudomonadota</taxon>
        <taxon>Alphaproteobacteria</taxon>
        <taxon>Hyphomicrobiales</taxon>
        <taxon>Alsobacteraceae</taxon>
        <taxon>Alsobacter</taxon>
    </lineage>
</organism>
<feature type="domain" description="SIS" evidence="6">
    <location>
        <begin position="138"/>
        <end position="278"/>
    </location>
</feature>
<keyword evidence="3" id="KW-0804">Transcription</keyword>
<dbReference type="Pfam" id="PF01380">
    <property type="entry name" value="SIS"/>
    <property type="match status" value="1"/>
</dbReference>
<keyword evidence="8" id="KW-1185">Reference proteome</keyword>
<dbReference type="InterPro" id="IPR009057">
    <property type="entry name" value="Homeodomain-like_sf"/>
</dbReference>
<dbReference type="InterPro" id="IPR001347">
    <property type="entry name" value="SIS_dom"/>
</dbReference>
<reference evidence="8" key="1">
    <citation type="submission" date="2018-03" db="EMBL/GenBank/DDBJ databases">
        <authorList>
            <person name="Sun L."/>
            <person name="Liu H."/>
            <person name="Chen W."/>
            <person name="Huang K."/>
            <person name="Liu W."/>
            <person name="Gao X."/>
        </authorList>
    </citation>
    <scope>NUCLEOTIDE SEQUENCE [LARGE SCALE GENOMIC DNA]</scope>
    <source>
        <strain evidence="8">SH9</strain>
    </source>
</reference>
<dbReference type="PROSITE" id="PS51464">
    <property type="entry name" value="SIS"/>
    <property type="match status" value="1"/>
</dbReference>
<feature type="domain" description="HTH rpiR-type" evidence="5">
    <location>
        <begin position="18"/>
        <end position="94"/>
    </location>
</feature>
<dbReference type="InterPro" id="IPR046348">
    <property type="entry name" value="SIS_dom_sf"/>
</dbReference>
<protein>
    <submittedName>
        <fullName evidence="7">RpiR family transcriptional regulator</fullName>
    </submittedName>
</protein>
<evidence type="ECO:0000313" key="7">
    <source>
        <dbReference type="EMBL" id="PSC03845.1"/>
    </source>
</evidence>
<evidence type="ECO:0000256" key="2">
    <source>
        <dbReference type="ARBA" id="ARBA00023125"/>
    </source>
</evidence>
<feature type="region of interest" description="Disordered" evidence="4">
    <location>
        <begin position="299"/>
        <end position="320"/>
    </location>
</feature>
<dbReference type="Proteomes" id="UP000239772">
    <property type="component" value="Unassembled WGS sequence"/>
</dbReference>
<dbReference type="GO" id="GO:0003700">
    <property type="term" value="F:DNA-binding transcription factor activity"/>
    <property type="evidence" value="ECO:0007669"/>
    <property type="project" value="InterPro"/>
</dbReference>
<dbReference type="GO" id="GO:0003677">
    <property type="term" value="F:DNA binding"/>
    <property type="evidence" value="ECO:0007669"/>
    <property type="project" value="UniProtKB-KW"/>
</dbReference>
<accession>A0A2T1HQB6</accession>
<dbReference type="RefSeq" id="WP_106338247.1">
    <property type="nucleotide sequence ID" value="NZ_PVZS01000020.1"/>
</dbReference>
<dbReference type="InterPro" id="IPR000281">
    <property type="entry name" value="HTH_RpiR"/>
</dbReference>
<sequence>MSASAGPIDAYPPENGAPDILRAIRLGQEGMSEGHQRIARMVLEDPGWAVQTNVEELAAKAGVSAPTIVRFARALGCDGLKDFKLKLAGALALGTPYLHRGVAAGDSTGDVVRNVVGSLTSVLAEWQRRLDPAEVERAAEAIHKARRVDCYGTGATSNFLAQDLQARLFRLGLVTNAFSDAHFQLVGAATMRPGDVLFAISFVGRMPALLEAVQLGRSRGATVVALTRTQTPLANLADIVLSTDVPRDATMRVGTEAYVVQLLIIEIVMIMVGLKRGSEVNARLRDIHDVLQTHGVDNDDPALMHWGSQPLGEEGPEPSA</sequence>
<dbReference type="EMBL" id="PVZS01000020">
    <property type="protein sequence ID" value="PSC03845.1"/>
    <property type="molecule type" value="Genomic_DNA"/>
</dbReference>
<dbReference type="InterPro" id="IPR035472">
    <property type="entry name" value="RpiR-like_SIS"/>
</dbReference>
<evidence type="ECO:0000259" key="6">
    <source>
        <dbReference type="PROSITE" id="PS51464"/>
    </source>
</evidence>
<dbReference type="SUPFAM" id="SSF53697">
    <property type="entry name" value="SIS domain"/>
    <property type="match status" value="1"/>
</dbReference>
<dbReference type="PROSITE" id="PS51071">
    <property type="entry name" value="HTH_RPIR"/>
    <property type="match status" value="1"/>
</dbReference>
<dbReference type="GO" id="GO:0097367">
    <property type="term" value="F:carbohydrate derivative binding"/>
    <property type="evidence" value="ECO:0007669"/>
    <property type="project" value="InterPro"/>
</dbReference>
<dbReference type="Gene3D" id="3.40.50.10490">
    <property type="entry name" value="Glucose-6-phosphate isomerase like protein, domain 1"/>
    <property type="match status" value="1"/>
</dbReference>
<gene>
    <name evidence="7" type="ORF">SLNSH_17195</name>
</gene>
<keyword evidence="2" id="KW-0238">DNA-binding</keyword>
<dbReference type="GO" id="GO:1901135">
    <property type="term" value="P:carbohydrate derivative metabolic process"/>
    <property type="evidence" value="ECO:0007669"/>
    <property type="project" value="InterPro"/>
</dbReference>
<dbReference type="CDD" id="cd05013">
    <property type="entry name" value="SIS_RpiR"/>
    <property type="match status" value="1"/>
</dbReference>
<name>A0A2T1HQB6_9HYPH</name>
<evidence type="ECO:0000256" key="4">
    <source>
        <dbReference type="SAM" id="MobiDB-lite"/>
    </source>
</evidence>
<evidence type="ECO:0000256" key="1">
    <source>
        <dbReference type="ARBA" id="ARBA00023015"/>
    </source>
</evidence>
<evidence type="ECO:0000259" key="5">
    <source>
        <dbReference type="PROSITE" id="PS51071"/>
    </source>
</evidence>
<dbReference type="Gene3D" id="1.10.10.10">
    <property type="entry name" value="Winged helix-like DNA-binding domain superfamily/Winged helix DNA-binding domain"/>
    <property type="match status" value="1"/>
</dbReference>
<dbReference type="PANTHER" id="PTHR30514:SF1">
    <property type="entry name" value="HTH-TYPE TRANSCRIPTIONAL REGULATOR HEXR-RELATED"/>
    <property type="match status" value="1"/>
</dbReference>
<dbReference type="InterPro" id="IPR036388">
    <property type="entry name" value="WH-like_DNA-bd_sf"/>
</dbReference>
<dbReference type="SUPFAM" id="SSF46689">
    <property type="entry name" value="Homeodomain-like"/>
    <property type="match status" value="1"/>
</dbReference>
<dbReference type="PANTHER" id="PTHR30514">
    <property type="entry name" value="GLUCOKINASE"/>
    <property type="match status" value="1"/>
</dbReference>
<dbReference type="InterPro" id="IPR047640">
    <property type="entry name" value="RpiR-like"/>
</dbReference>
<evidence type="ECO:0000256" key="3">
    <source>
        <dbReference type="ARBA" id="ARBA00023163"/>
    </source>
</evidence>
<comment type="caution">
    <text evidence="7">The sequence shown here is derived from an EMBL/GenBank/DDBJ whole genome shotgun (WGS) entry which is preliminary data.</text>
</comment>
<dbReference type="AlphaFoldDB" id="A0A2T1HQB6"/>
<dbReference type="OrthoDB" id="8582409at2"/>
<proteinExistence type="predicted"/>
<dbReference type="Pfam" id="PF01418">
    <property type="entry name" value="HTH_6"/>
    <property type="match status" value="1"/>
</dbReference>
<evidence type="ECO:0000313" key="8">
    <source>
        <dbReference type="Proteomes" id="UP000239772"/>
    </source>
</evidence>